<dbReference type="RefSeq" id="WP_348711881.1">
    <property type="nucleotide sequence ID" value="NZ_CAXIXY010000004.1"/>
</dbReference>
<proteinExistence type="predicted"/>
<evidence type="ECO:0000313" key="5">
    <source>
        <dbReference type="Proteomes" id="UP001497416"/>
    </source>
</evidence>
<dbReference type="Gene3D" id="3.30.310.280">
    <property type="match status" value="1"/>
</dbReference>
<accession>A0ABP1EP78</accession>
<dbReference type="Pfam" id="PF04183">
    <property type="entry name" value="IucA_IucC"/>
    <property type="match status" value="1"/>
</dbReference>
<dbReference type="PANTHER" id="PTHR34384">
    <property type="entry name" value="L-2,3-DIAMINOPROPANOATE--CITRATE LIGASE"/>
    <property type="match status" value="1"/>
</dbReference>
<sequence length="607" mass="70859">MFDRNISHLQPHIWEIVNRNLIKKALSEFSHELILTPEFLKSENGWNRYRITSDCKQFTYEFNAKKYLLDHWYIDNKSINKRDGITYNGSLDALSFITEFRKTLGIPDQFLGTYLEEITSTLFGAAYKLANEKFLANELYNKSFQDIEHAMTEGHPCFVANNGRIGFNTNDYQLYAPEANKPFHIVWIGVHKNYASFTGVKDYDYDNLLCSELGEEKVYEFSQIIKDMDLDINNYLFMPVHPWQWTNKITHVFAADIAIKNIVFVGESEDEYSAQQSIRTLFNVTNPEKLYTKGALSILNMGFMRGLSPYYMKSTPPITTWITDLLSEDSYLVNNGFTMLGEVATMGYHNHYYEVLGKTNPHNKMLSALWRESPFTKISSNQRVLTMAALLHLDSEDNSLLASLIENSPYGATTWIKHYLRAYLSPLLHCFYQYEFVFMPHGENLIMVLEEHTPVYVLMKDITEEVIVFNTKMELPEHVDRLFTETTDIMKVLSIFTDVFDCFFRFMAAQLDTQIGFSEHNFWQLVAECIYEYQDEFPQFKEKYERYDLFVDEFDRCCLNRLQLGNTKQMLDLADPIESLKLVGTLENPLAKFRKERIITNTISVSV</sequence>
<dbReference type="EMBL" id="CAXIXY010000004">
    <property type="protein sequence ID" value="CAL2085026.1"/>
    <property type="molecule type" value="Genomic_DNA"/>
</dbReference>
<evidence type="ECO:0000259" key="2">
    <source>
        <dbReference type="Pfam" id="PF04183"/>
    </source>
</evidence>
<protein>
    <submittedName>
        <fullName evidence="4">IucA/IucC family protein</fullName>
    </submittedName>
</protein>
<organism evidence="4 5">
    <name type="scientific">Tenacibaculum platacis</name>
    <dbReference type="NCBI Taxonomy" id="3137852"/>
    <lineage>
        <taxon>Bacteria</taxon>
        <taxon>Pseudomonadati</taxon>
        <taxon>Bacteroidota</taxon>
        <taxon>Flavobacteriia</taxon>
        <taxon>Flavobacteriales</taxon>
        <taxon>Flavobacteriaceae</taxon>
        <taxon>Tenacibaculum</taxon>
    </lineage>
</organism>
<evidence type="ECO:0000259" key="3">
    <source>
        <dbReference type="Pfam" id="PF06276"/>
    </source>
</evidence>
<comment type="caution">
    <text evidence="4">The sequence shown here is derived from an EMBL/GenBank/DDBJ whole genome shotgun (WGS) entry which is preliminary data.</text>
</comment>
<dbReference type="Proteomes" id="UP001497416">
    <property type="component" value="Unassembled WGS sequence"/>
</dbReference>
<name>A0ABP1EP78_9FLAO</name>
<evidence type="ECO:0000256" key="1">
    <source>
        <dbReference type="ARBA" id="ARBA00004924"/>
    </source>
</evidence>
<dbReference type="PANTHER" id="PTHR34384:SF6">
    <property type="entry name" value="STAPHYLOFERRIN B SYNTHASE"/>
    <property type="match status" value="1"/>
</dbReference>
<feature type="domain" description="Aerobactin siderophore biosynthesis IucA/IucC N-terminal" evidence="2">
    <location>
        <begin position="143"/>
        <end position="392"/>
    </location>
</feature>
<gene>
    <name evidence="4" type="ORF">T190607A01A_20404</name>
</gene>
<dbReference type="InterPro" id="IPR022770">
    <property type="entry name" value="IucA/IucC-like_C"/>
</dbReference>
<dbReference type="Gene3D" id="6.10.250.3370">
    <property type="match status" value="1"/>
</dbReference>
<keyword evidence="5" id="KW-1185">Reference proteome</keyword>
<evidence type="ECO:0000313" key="4">
    <source>
        <dbReference type="EMBL" id="CAL2085026.1"/>
    </source>
</evidence>
<dbReference type="Gene3D" id="1.10.510.40">
    <property type="match status" value="1"/>
</dbReference>
<feature type="domain" description="Aerobactin siderophore biosynthesis IucA/IucC-like C-terminal" evidence="3">
    <location>
        <begin position="414"/>
        <end position="570"/>
    </location>
</feature>
<reference evidence="4 5" key="1">
    <citation type="submission" date="2024-05" db="EMBL/GenBank/DDBJ databases">
        <authorList>
            <person name="Duchaud E."/>
        </authorList>
    </citation>
    <scope>NUCLEOTIDE SEQUENCE [LARGE SCALE GENOMIC DNA]</scope>
    <source>
        <strain evidence="4">Ena-SAMPLE-TAB-13-05-2024-13:56:06:370-140302</strain>
    </source>
</reference>
<dbReference type="InterPro" id="IPR007310">
    <property type="entry name" value="Aerobactin_biosyn_IucA/IucC_N"/>
</dbReference>
<comment type="pathway">
    <text evidence="1">Siderophore biosynthesis.</text>
</comment>
<dbReference type="InterPro" id="IPR037455">
    <property type="entry name" value="LucA/IucC-like"/>
</dbReference>
<dbReference type="Pfam" id="PF06276">
    <property type="entry name" value="FhuF"/>
    <property type="match status" value="1"/>
</dbReference>